<feature type="transmembrane region" description="Helical" evidence="7">
    <location>
        <begin position="109"/>
        <end position="126"/>
    </location>
</feature>
<comment type="caution">
    <text evidence="9">The sequence shown here is derived from an EMBL/GenBank/DDBJ whole genome shotgun (WGS) entry which is preliminary data.</text>
</comment>
<dbReference type="InterPro" id="IPR020846">
    <property type="entry name" value="MFS_dom"/>
</dbReference>
<keyword evidence="3" id="KW-1003">Cell membrane</keyword>
<feature type="domain" description="Major facilitator superfamily (MFS) profile" evidence="8">
    <location>
        <begin position="13"/>
        <end position="397"/>
    </location>
</feature>
<feature type="transmembrane region" description="Helical" evidence="7">
    <location>
        <begin position="302"/>
        <end position="324"/>
    </location>
</feature>
<dbReference type="InterPro" id="IPR011701">
    <property type="entry name" value="MFS"/>
</dbReference>
<name>A0A0R2BFF6_SECCO</name>
<proteinExistence type="predicted"/>
<protein>
    <recommendedName>
        <fullName evidence="8">Major facilitator superfamily (MFS) profile domain-containing protein</fullName>
    </recommendedName>
</protein>
<keyword evidence="5 7" id="KW-1133">Transmembrane helix</keyword>
<dbReference type="PROSITE" id="PS50850">
    <property type="entry name" value="MFS"/>
    <property type="match status" value="1"/>
</dbReference>
<dbReference type="GO" id="GO:0005886">
    <property type="term" value="C:plasma membrane"/>
    <property type="evidence" value="ECO:0007669"/>
    <property type="project" value="UniProtKB-SubCell"/>
</dbReference>
<dbReference type="InterPro" id="IPR050189">
    <property type="entry name" value="MFS_Efflux_Transporters"/>
</dbReference>
<feature type="transmembrane region" description="Helical" evidence="7">
    <location>
        <begin position="249"/>
        <end position="269"/>
    </location>
</feature>
<evidence type="ECO:0000313" key="9">
    <source>
        <dbReference type="EMBL" id="KRM77953.1"/>
    </source>
</evidence>
<dbReference type="PANTHER" id="PTHR43124:SF3">
    <property type="entry name" value="CHLORAMPHENICOL EFFLUX PUMP RV0191"/>
    <property type="match status" value="1"/>
</dbReference>
<gene>
    <name evidence="9" type="ORF">FC82_GL001581</name>
</gene>
<feature type="transmembrane region" description="Helical" evidence="7">
    <location>
        <begin position="216"/>
        <end position="237"/>
    </location>
</feature>
<feature type="transmembrane region" description="Helical" evidence="7">
    <location>
        <begin position="12"/>
        <end position="35"/>
    </location>
</feature>
<evidence type="ECO:0000256" key="1">
    <source>
        <dbReference type="ARBA" id="ARBA00004651"/>
    </source>
</evidence>
<feature type="transmembrane region" description="Helical" evidence="7">
    <location>
        <begin position="55"/>
        <end position="73"/>
    </location>
</feature>
<reference evidence="9 10" key="1">
    <citation type="journal article" date="2015" name="Genome Announc.">
        <title>Expanding the biotechnology potential of lactobacilli through comparative genomics of 213 strains and associated genera.</title>
        <authorList>
            <person name="Sun Z."/>
            <person name="Harris H.M."/>
            <person name="McCann A."/>
            <person name="Guo C."/>
            <person name="Argimon S."/>
            <person name="Zhang W."/>
            <person name="Yang X."/>
            <person name="Jeffery I.B."/>
            <person name="Cooney J.C."/>
            <person name="Kagawa T.F."/>
            <person name="Liu W."/>
            <person name="Song Y."/>
            <person name="Salvetti E."/>
            <person name="Wrobel A."/>
            <person name="Rasinkangas P."/>
            <person name="Parkhill J."/>
            <person name="Rea M.C."/>
            <person name="O'Sullivan O."/>
            <person name="Ritari J."/>
            <person name="Douillard F.P."/>
            <person name="Paul Ross R."/>
            <person name="Yang R."/>
            <person name="Briner A.E."/>
            <person name="Felis G.E."/>
            <person name="de Vos W.M."/>
            <person name="Barrangou R."/>
            <person name="Klaenhammer T.R."/>
            <person name="Caufield P.W."/>
            <person name="Cui Y."/>
            <person name="Zhang H."/>
            <person name="O'Toole P.W."/>
        </authorList>
    </citation>
    <scope>NUCLEOTIDE SEQUENCE [LARGE SCALE GENOMIC DNA]</scope>
    <source>
        <strain evidence="9 10">DSM 20515</strain>
    </source>
</reference>
<sequence>MSDMQKVKPQSWLFKIAILSISLMLMIAPNIAAAIPLMAKTFSSQSASAVQTLSTIPNLGVIFGIFLGEVVTLRIGAKRTVMTGLTIALIAGVIPVFISNYTIVLVTRFLLGFGIGLFNSLTLSLISQFYEGNELATMMGFQSTVQNLGSSVLSFAVSYLIIFGWHATFLIYAIALPVMLLFGAVVPNIDRQDPHESKTATTTSKPAARQRLNTPVIAISILTFFVYVFFMVVTVQLSSLFAAQHIGSASQASAVLGGLTLVSMLFSLFYGKLFKWIGSVILPLGLFLMTIGFLLLSRMTAMGGVTVGVVIIGIGFAFTIPYIYTMVNVKAPKGSENLASSVMLIMTNAGVFLSPTVVNALSGAFGHSGPVSAMVVCASGLFVLAIVTAVVVAIQMRSIRAATSEK</sequence>
<evidence type="ECO:0000259" key="8">
    <source>
        <dbReference type="PROSITE" id="PS50850"/>
    </source>
</evidence>
<feature type="transmembrane region" description="Helical" evidence="7">
    <location>
        <begin position="85"/>
        <end position="103"/>
    </location>
</feature>
<dbReference type="Gene3D" id="1.20.1250.20">
    <property type="entry name" value="MFS general substrate transporter like domains"/>
    <property type="match status" value="1"/>
</dbReference>
<organism evidence="9 10">
    <name type="scientific">Secundilactobacillus collinoides DSM 20515 = JCM 1123</name>
    <dbReference type="NCBI Taxonomy" id="1423733"/>
    <lineage>
        <taxon>Bacteria</taxon>
        <taxon>Bacillati</taxon>
        <taxon>Bacillota</taxon>
        <taxon>Bacilli</taxon>
        <taxon>Lactobacillales</taxon>
        <taxon>Lactobacillaceae</taxon>
        <taxon>Secundilactobacillus</taxon>
    </lineage>
</organism>
<evidence type="ECO:0000256" key="3">
    <source>
        <dbReference type="ARBA" id="ARBA00022475"/>
    </source>
</evidence>
<comment type="subcellular location">
    <subcellularLocation>
        <location evidence="1">Cell membrane</location>
        <topology evidence="1">Multi-pass membrane protein</topology>
    </subcellularLocation>
</comment>
<feature type="transmembrane region" description="Helical" evidence="7">
    <location>
        <begin position="276"/>
        <end position="296"/>
    </location>
</feature>
<dbReference type="InterPro" id="IPR036259">
    <property type="entry name" value="MFS_trans_sf"/>
</dbReference>
<evidence type="ECO:0000313" key="10">
    <source>
        <dbReference type="Proteomes" id="UP000051845"/>
    </source>
</evidence>
<dbReference type="AlphaFoldDB" id="A0A0R2BFF6"/>
<dbReference type="Proteomes" id="UP000051845">
    <property type="component" value="Unassembled WGS sequence"/>
</dbReference>
<dbReference type="EMBL" id="AYYR01000003">
    <property type="protein sequence ID" value="KRM77953.1"/>
    <property type="molecule type" value="Genomic_DNA"/>
</dbReference>
<evidence type="ECO:0000256" key="5">
    <source>
        <dbReference type="ARBA" id="ARBA00022989"/>
    </source>
</evidence>
<evidence type="ECO:0000256" key="6">
    <source>
        <dbReference type="ARBA" id="ARBA00023136"/>
    </source>
</evidence>
<dbReference type="Pfam" id="PF07690">
    <property type="entry name" value="MFS_1"/>
    <property type="match status" value="1"/>
</dbReference>
<dbReference type="SUPFAM" id="SSF103473">
    <property type="entry name" value="MFS general substrate transporter"/>
    <property type="match status" value="1"/>
</dbReference>
<evidence type="ECO:0000256" key="2">
    <source>
        <dbReference type="ARBA" id="ARBA00022448"/>
    </source>
</evidence>
<evidence type="ECO:0000256" key="7">
    <source>
        <dbReference type="SAM" id="Phobius"/>
    </source>
</evidence>
<evidence type="ECO:0000256" key="4">
    <source>
        <dbReference type="ARBA" id="ARBA00022692"/>
    </source>
</evidence>
<dbReference type="PATRIC" id="fig|1423733.4.peg.1663"/>
<keyword evidence="4 7" id="KW-0812">Transmembrane</keyword>
<keyword evidence="6 7" id="KW-0472">Membrane</keyword>
<dbReference type="STRING" id="33960.TY91_11595"/>
<accession>A0A0R2BFF6</accession>
<dbReference type="PANTHER" id="PTHR43124">
    <property type="entry name" value="PURINE EFFLUX PUMP PBUE"/>
    <property type="match status" value="1"/>
</dbReference>
<feature type="transmembrane region" description="Helical" evidence="7">
    <location>
        <begin position="371"/>
        <end position="394"/>
    </location>
</feature>
<keyword evidence="2" id="KW-0813">Transport</keyword>
<feature type="transmembrane region" description="Helical" evidence="7">
    <location>
        <begin position="171"/>
        <end position="189"/>
    </location>
</feature>
<feature type="transmembrane region" description="Helical" evidence="7">
    <location>
        <begin position="147"/>
        <end position="165"/>
    </location>
</feature>
<feature type="transmembrane region" description="Helical" evidence="7">
    <location>
        <begin position="345"/>
        <end position="365"/>
    </location>
</feature>
<dbReference type="GO" id="GO:0022857">
    <property type="term" value="F:transmembrane transporter activity"/>
    <property type="evidence" value="ECO:0007669"/>
    <property type="project" value="InterPro"/>
</dbReference>